<sequence length="428" mass="48839">MQKISIKNDLVSGSVKYPLLFLICILFLFYVYSFFHPIPTPSLISNTVGLGSAYLDIGDRSFYFHDNSSSYGYGEDGNIRGSFLYPFILNFLAYIISKLGFGTTAWNIAVIFLASLCAVASLLFLDKSANIIFDKRIATIASWFFVLCPYTIFYCLSGGITIYVTLGISFSTYIILKSNIFNSSKNASKISLTMILLLFNVLFLSSIRVTGSVFSIILVFSIAIITYKKSINQIIKLSRIDKIIIYSIVTFCLVYCFYQIKLNTNYLSLTLNNFVSEGGTLFGLERQFIREKIQSIAVEDLNYIKSYFYLILWKIIDLVSGLSDIRDTHTNDVIYFFPFFSRIFVGLFIIYPMNLLAFFGIFIYWKKIYYSGFWIILVAALVCLAPNLLGVAFARYLIMVYPPFIIISAKVFGLLLNELNYQMRKEIS</sequence>
<organism evidence="2 3">
    <name type="scientific">Prochlorococcus marinus str. MIT 9314</name>
    <dbReference type="NCBI Taxonomy" id="167548"/>
    <lineage>
        <taxon>Bacteria</taxon>
        <taxon>Bacillati</taxon>
        <taxon>Cyanobacteriota</taxon>
        <taxon>Cyanophyceae</taxon>
        <taxon>Synechococcales</taxon>
        <taxon>Prochlorococcaceae</taxon>
        <taxon>Prochlorococcus</taxon>
    </lineage>
</organism>
<dbReference type="Proteomes" id="UP000030533">
    <property type="component" value="Unassembled WGS sequence"/>
</dbReference>
<evidence type="ECO:0000256" key="1">
    <source>
        <dbReference type="SAM" id="Phobius"/>
    </source>
</evidence>
<evidence type="ECO:0000313" key="2">
    <source>
        <dbReference type="EMBL" id="KGG00261.1"/>
    </source>
</evidence>
<feature type="transmembrane region" description="Helical" evidence="1">
    <location>
        <begin position="17"/>
        <end position="35"/>
    </location>
</feature>
<gene>
    <name evidence="2" type="ORF">EU98_1793</name>
</gene>
<comment type="caution">
    <text evidence="2">The sequence shown here is derived from an EMBL/GenBank/DDBJ whole genome shotgun (WGS) entry which is preliminary data.</text>
</comment>
<evidence type="ECO:0000313" key="3">
    <source>
        <dbReference type="Proteomes" id="UP000030533"/>
    </source>
</evidence>
<protein>
    <recommendedName>
        <fullName evidence="4">Glycosyltransferase RgtA/B/C/D-like domain-containing protein</fullName>
    </recommendedName>
</protein>
<reference evidence="3" key="1">
    <citation type="journal article" date="2014" name="Sci. Data">
        <title>Genomes of diverse isolates of the marine cyanobacterium Prochlorococcus.</title>
        <authorList>
            <person name="Biller S."/>
            <person name="Berube P."/>
            <person name="Thompson J."/>
            <person name="Kelly L."/>
            <person name="Roggensack S."/>
            <person name="Awad L."/>
            <person name="Roache-Johnson K."/>
            <person name="Ding H."/>
            <person name="Giovannoni S.J."/>
            <person name="Moore L.R."/>
            <person name="Chisholm S.W."/>
        </authorList>
    </citation>
    <scope>NUCLEOTIDE SEQUENCE [LARGE SCALE GENOMIC DNA]</scope>
    <source>
        <strain evidence="3">MIT 9314</strain>
    </source>
</reference>
<feature type="transmembrane region" description="Helical" evidence="1">
    <location>
        <begin position="243"/>
        <end position="260"/>
    </location>
</feature>
<accession>A0A0A2AF87</accession>
<dbReference type="AlphaFoldDB" id="A0A0A2AF87"/>
<feature type="transmembrane region" description="Helical" evidence="1">
    <location>
        <begin position="372"/>
        <end position="394"/>
    </location>
</feature>
<feature type="transmembrane region" description="Helical" evidence="1">
    <location>
        <begin position="400"/>
        <end position="419"/>
    </location>
</feature>
<dbReference type="EMBL" id="JNAO01000013">
    <property type="protein sequence ID" value="KGG00261.1"/>
    <property type="molecule type" value="Genomic_DNA"/>
</dbReference>
<keyword evidence="1" id="KW-0812">Transmembrane</keyword>
<evidence type="ECO:0008006" key="4">
    <source>
        <dbReference type="Google" id="ProtNLM"/>
    </source>
</evidence>
<feature type="transmembrane region" description="Helical" evidence="1">
    <location>
        <begin position="343"/>
        <end position="365"/>
    </location>
</feature>
<proteinExistence type="predicted"/>
<keyword evidence="1" id="KW-0472">Membrane</keyword>
<keyword evidence="1" id="KW-1133">Transmembrane helix</keyword>
<feature type="transmembrane region" description="Helical" evidence="1">
    <location>
        <begin position="106"/>
        <end position="125"/>
    </location>
</feature>
<name>A0A0A2AF87_PROMR</name>
<dbReference type="RefSeq" id="WP_032516424.1">
    <property type="nucleotide sequence ID" value="NZ_JNAO01000013.1"/>
</dbReference>